<dbReference type="AlphaFoldDB" id="A0A6C0E3D5"/>
<dbReference type="PANTHER" id="PTHR43080">
    <property type="entry name" value="CBS DOMAIN-CONTAINING PROTEIN CBSX3, MITOCHONDRIAL"/>
    <property type="match status" value="1"/>
</dbReference>
<protein>
    <recommendedName>
        <fullName evidence="2">CBS domain-containing protein</fullName>
    </recommendedName>
</protein>
<dbReference type="Pfam" id="PF00571">
    <property type="entry name" value="CBS"/>
    <property type="match status" value="2"/>
</dbReference>
<dbReference type="InterPro" id="IPR051257">
    <property type="entry name" value="Diverse_CBS-Domain"/>
</dbReference>
<evidence type="ECO:0000313" key="3">
    <source>
        <dbReference type="EMBL" id="QHT23636.1"/>
    </source>
</evidence>
<proteinExistence type="predicted"/>
<sequence>MFSVLNKSAKCASAINMGAFKSVLQPRYLSSVMNSSATAMNVYKESCYFKIDFKINEEMTVAEAVTRFSAFNIGCLAVTDKQDKVVGVFSERDLITKVCAQSKSTHSVKIKDVCIYSPNIIIAKKDDSLESCMSKMMFKDIRHLLVVDDKNEEFIGMISIKDLIKEIIKNKTDIITRLSDFKIGKGAYFGSE</sequence>
<dbReference type="InterPro" id="IPR000644">
    <property type="entry name" value="CBS_dom"/>
</dbReference>
<keyword evidence="1" id="KW-0129">CBS domain</keyword>
<dbReference type="PANTHER" id="PTHR43080:SF2">
    <property type="entry name" value="CBS DOMAIN-CONTAINING PROTEIN"/>
    <property type="match status" value="1"/>
</dbReference>
<name>A0A6C0E3D5_9ZZZZ</name>
<organism evidence="3">
    <name type="scientific">viral metagenome</name>
    <dbReference type="NCBI Taxonomy" id="1070528"/>
    <lineage>
        <taxon>unclassified sequences</taxon>
        <taxon>metagenomes</taxon>
        <taxon>organismal metagenomes</taxon>
    </lineage>
</organism>
<reference evidence="3" key="1">
    <citation type="journal article" date="2020" name="Nature">
        <title>Giant virus diversity and host interactions through global metagenomics.</title>
        <authorList>
            <person name="Schulz F."/>
            <person name="Roux S."/>
            <person name="Paez-Espino D."/>
            <person name="Jungbluth S."/>
            <person name="Walsh D.A."/>
            <person name="Denef V.J."/>
            <person name="McMahon K.D."/>
            <person name="Konstantinidis K.T."/>
            <person name="Eloe-Fadrosh E.A."/>
            <person name="Kyrpides N.C."/>
            <person name="Woyke T."/>
        </authorList>
    </citation>
    <scope>NUCLEOTIDE SEQUENCE</scope>
    <source>
        <strain evidence="3">GVMAG-M-3300023179-116</strain>
    </source>
</reference>
<dbReference type="SMART" id="SM00116">
    <property type="entry name" value="CBS"/>
    <property type="match status" value="2"/>
</dbReference>
<dbReference type="Gene3D" id="3.10.580.10">
    <property type="entry name" value="CBS-domain"/>
    <property type="match status" value="1"/>
</dbReference>
<evidence type="ECO:0000256" key="1">
    <source>
        <dbReference type="ARBA" id="ARBA00023122"/>
    </source>
</evidence>
<dbReference type="EMBL" id="MN739733">
    <property type="protein sequence ID" value="QHT23636.1"/>
    <property type="molecule type" value="Genomic_DNA"/>
</dbReference>
<dbReference type="InterPro" id="IPR046342">
    <property type="entry name" value="CBS_dom_sf"/>
</dbReference>
<accession>A0A6C0E3D5</accession>
<evidence type="ECO:0000259" key="2">
    <source>
        <dbReference type="PROSITE" id="PS51371"/>
    </source>
</evidence>
<feature type="domain" description="CBS" evidence="2">
    <location>
        <begin position="116"/>
        <end position="174"/>
    </location>
</feature>
<dbReference type="SUPFAM" id="SSF54631">
    <property type="entry name" value="CBS-domain pair"/>
    <property type="match status" value="1"/>
</dbReference>
<dbReference type="PROSITE" id="PS51371">
    <property type="entry name" value="CBS"/>
    <property type="match status" value="2"/>
</dbReference>
<feature type="domain" description="CBS" evidence="2">
    <location>
        <begin position="48"/>
        <end position="105"/>
    </location>
</feature>